<feature type="transmembrane region" description="Helical" evidence="2">
    <location>
        <begin position="915"/>
        <end position="935"/>
    </location>
</feature>
<sequence length="940" mass="98013">MKLKKKTCGILAVLLLLMTVFTGMQEVIPVHAEGLKVSINGTELEDGRYYEFGGSRGSGTMSECDPAALPEAYIYYSAGIMEVKGSVKIYSNGGSSTEILKIENGTLTLKGDGNFYLTNDNDTETLVTGTADAVLKADEYTGDIQVSGRGGNALIKGLSLVDLKTAGKITLDADDVTGDAFISAGSVKLEADQLDIYLSGGAVKYLIEATDEQNGEISLKKTGSLNSFDLVNGNNINVTEAFFKATDTFLSSNGNSNSNSSSGRIVLVGETIAEGNLELETVKDVTIRAKKTAVKGNLAVNAENGYGVEITSEGGAVSTGSTEITAPSLVVMLQANGDAAIIEGNAKINANRISMQSANNAAIAGDADLQARNYITLLGAEGHSVIGGSNISMNAAGGDLSISRTGSAATGTPPLLGGTLQTQNDIVKYSDGGENWVQIMATGETYDADNCEHPILAGYSGRCMVCGASDIEYAELIGTDGTTKRMLNGDFGGTGAHNDFRYLEDGDTIKFVKDIYGNGRTAAIGDSKAVTLDLNGHTLILDTISSGNNLTIANGNYKGKITNSGVGLTKELTFKNAKAALNDLQWMTNSGVKLEGSEVTVSGNDGSGQCWLEKLTMDEDSKLVLKNVSQGISNYANVALEESLGTIRGFLPKDFSIVNRKRNPADVDYRNTIVDADGQIAQNVELRYRKMTDADLSATLNPTTYIYDGTAKEPEVLVVYDGQTLTKDTDYTVAYSDNKNAGSAEVTITGIGVYHEAAHLQFTIEKAGQAAPTGLKAVNTSKTGASDGAIENLTTAMEYSTDEIHWTKVTDGTKISQLAAGDYFVRYAETGNYLASASTKVTVAVKEDPSTGNGSNPGETTGGNGTTGSTGTNGSGTVAGTSNGSGTDATGSNTAALTGTTQKTATIKTGDETPVGRILLLMFSAAGLLVVAAAGRKKYC</sequence>
<evidence type="ECO:0000313" key="4">
    <source>
        <dbReference type="Proteomes" id="UP001198893"/>
    </source>
</evidence>
<feature type="compositionally biased region" description="Gly residues" evidence="1">
    <location>
        <begin position="860"/>
        <end position="874"/>
    </location>
</feature>
<evidence type="ECO:0000313" key="3">
    <source>
        <dbReference type="EMBL" id="MCC2243444.1"/>
    </source>
</evidence>
<feature type="compositionally biased region" description="Low complexity" evidence="1">
    <location>
        <begin position="875"/>
        <end position="887"/>
    </location>
</feature>
<proteinExistence type="predicted"/>
<accession>A0AAW4WS42</accession>
<evidence type="ECO:0000256" key="1">
    <source>
        <dbReference type="SAM" id="MobiDB-lite"/>
    </source>
</evidence>
<dbReference type="EMBL" id="JAJEQW010000022">
    <property type="protein sequence ID" value="MCC2243444.1"/>
    <property type="molecule type" value="Genomic_DNA"/>
</dbReference>
<dbReference type="AlphaFoldDB" id="A0AAW4WS42"/>
<feature type="region of interest" description="Disordered" evidence="1">
    <location>
        <begin position="846"/>
        <end position="897"/>
    </location>
</feature>
<keyword evidence="2" id="KW-0472">Membrane</keyword>
<feature type="compositionally biased region" description="Low complexity" evidence="1">
    <location>
        <begin position="850"/>
        <end position="859"/>
    </location>
</feature>
<dbReference type="RefSeq" id="WP_227710843.1">
    <property type="nucleotide sequence ID" value="NZ_JAJEQW010000022.1"/>
</dbReference>
<gene>
    <name evidence="3" type="ORF">LKD47_14270</name>
</gene>
<organism evidence="3 4">
    <name type="scientific">Roseburia amylophila</name>
    <dbReference type="NCBI Taxonomy" id="2981794"/>
    <lineage>
        <taxon>Bacteria</taxon>
        <taxon>Bacillati</taxon>
        <taxon>Bacillota</taxon>
        <taxon>Clostridia</taxon>
        <taxon>Lachnospirales</taxon>
        <taxon>Lachnospiraceae</taxon>
        <taxon>Roseburia</taxon>
    </lineage>
</organism>
<dbReference type="Proteomes" id="UP001198893">
    <property type="component" value="Unassembled WGS sequence"/>
</dbReference>
<keyword evidence="2" id="KW-1133">Transmembrane helix</keyword>
<keyword evidence="2" id="KW-0812">Transmembrane</keyword>
<protein>
    <recommendedName>
        <fullName evidence="5">Carbohydrate-binding domain-containing protein</fullName>
    </recommendedName>
</protein>
<name>A0AAW4WS42_9FIRM</name>
<comment type="caution">
    <text evidence="3">The sequence shown here is derived from an EMBL/GenBank/DDBJ whole genome shotgun (WGS) entry which is preliminary data.</text>
</comment>
<evidence type="ECO:0000256" key="2">
    <source>
        <dbReference type="SAM" id="Phobius"/>
    </source>
</evidence>
<reference evidence="3" key="1">
    <citation type="submission" date="2021-10" db="EMBL/GenBank/DDBJ databases">
        <title>Anaerobic single-cell dispensing facilitates the cultivation of human gut bacteria.</title>
        <authorList>
            <person name="Afrizal A."/>
        </authorList>
    </citation>
    <scope>NUCLEOTIDE SEQUENCE</scope>
    <source>
        <strain evidence="3">CLA-AA-H204</strain>
    </source>
</reference>
<evidence type="ECO:0008006" key="5">
    <source>
        <dbReference type="Google" id="ProtNLM"/>
    </source>
</evidence>